<evidence type="ECO:0000313" key="6">
    <source>
        <dbReference type="Proteomes" id="UP000270025"/>
    </source>
</evidence>
<dbReference type="RefSeq" id="WP_197716097.1">
    <property type="nucleotide sequence ID" value="NZ_LR134266.1"/>
</dbReference>
<comment type="similarity">
    <text evidence="1">In the N-terminal section; belongs to the LXG family.</text>
</comment>
<dbReference type="SUPFAM" id="SSF58113">
    <property type="entry name" value="Apolipoprotein A-I"/>
    <property type="match status" value="1"/>
</dbReference>
<sequence length="851" mass="94434">MGFHVEMEELLNLKKTYLESAEKAEEQLNAAKDKMNAIITSNSMYGEVGKAINNEINNSHNAVIVGLKTAYTLMDADYTQALTAFRDGVGETSETAILDEEVMTQTKTKMTDANTKHSDYETNISQIYSSINDLISLSSPSSNVSSSITKANTVLSDAITKVNAFDSDQTELNTESLLTALQQQIDAGNAIQELSYTDPRFVEIVSYSQLAEGIKQVDDQITQAKKEQEEAARKAKEEEEEWRKNHPAQAMIKDARKGLGDWWDGVINATKNLDIPVVRETLLFAEGFIGGASSLVGDLAYLYFDVQQFTMELLFVGTEKLTGLNVAPDWVEKDVNGAWNNVVALKDAFTNTFTLENGQKVLDYSWKLMTDERTRAEAWRDTKRTTEKLWNDFTKDGWYNTGGVVFEVGSWFVGAGEVKAGLTAAKTAKTFAEGARLFTSTVGRHAVKNADDMAQGLLHLATRGPAKTKAFAKNMINVIADSKTTFTRWSDELGEGISKLKSVAGKWGDNLAARSPEFNTFRENFRNALSNFGDNMAYAGANYSDNINRSGARVYNMADDAMRNTRKATTGFSHEATEQLAKHGDEVAKYGDNVSKTLQESTEQVGKKASREVGQEATEQLAKHGDEVSKGLKETAEQAGKKVGQEFSQETSEQLVKHSDDVAKGLEETAETGKRAANNFADDIGEEIPRLDEVSVEFKYKDKFDETEFSRQLKGQQDGLNDLTVQEYFDNRERYLKEGRSKEGSKAQKAARKEALEDKIRELMLSGDTPDVAEKKAKEWMKEQAALHDPDQIAGGDPTKIRGVGDRRVNSSLGSQWKTRIDDMDEQIRKLAAGLSPEELKTTYLNINLSY</sequence>
<feature type="coiled-coil region" evidence="2">
    <location>
        <begin position="7"/>
        <end position="41"/>
    </location>
</feature>
<proteinExistence type="inferred from homology"/>
<feature type="region of interest" description="Disordered" evidence="3">
    <location>
        <begin position="621"/>
        <end position="656"/>
    </location>
</feature>
<feature type="compositionally biased region" description="Basic and acidic residues" evidence="3">
    <location>
        <begin position="799"/>
        <end position="808"/>
    </location>
</feature>
<organism evidence="5 6">
    <name type="scientific">Streptococcus viridans</name>
    <dbReference type="NCBI Taxonomy" id="78535"/>
    <lineage>
        <taxon>Bacteria</taxon>
        <taxon>Bacillati</taxon>
        <taxon>Bacillota</taxon>
        <taxon>Bacilli</taxon>
        <taxon>Lactobacillales</taxon>
        <taxon>Streptococcaceae</taxon>
        <taxon>Streptococcus</taxon>
    </lineage>
</organism>
<dbReference type="Proteomes" id="UP000270025">
    <property type="component" value="Chromosome"/>
</dbReference>
<accession>A0A3S4MR06</accession>
<feature type="region of interest" description="Disordered" evidence="3">
    <location>
        <begin position="787"/>
        <end position="808"/>
    </location>
</feature>
<dbReference type="KEGG" id="svf:NCTC3166_00291"/>
<feature type="compositionally biased region" description="Basic and acidic residues" evidence="3">
    <location>
        <begin position="621"/>
        <end position="644"/>
    </location>
</feature>
<gene>
    <name evidence="5" type="ORF">NCTC3166_00291</name>
</gene>
<protein>
    <submittedName>
        <fullName evidence="5">Putative transposase</fullName>
    </submittedName>
</protein>
<dbReference type="InterPro" id="IPR028949">
    <property type="entry name" value="Ntox15"/>
</dbReference>
<keyword evidence="2" id="KW-0175">Coiled coil</keyword>
<feature type="coiled-coil region" evidence="2">
    <location>
        <begin position="207"/>
        <end position="245"/>
    </location>
</feature>
<dbReference type="PROSITE" id="PS51756">
    <property type="entry name" value="LXG"/>
    <property type="match status" value="1"/>
</dbReference>
<evidence type="ECO:0000256" key="3">
    <source>
        <dbReference type="SAM" id="MobiDB-lite"/>
    </source>
</evidence>
<evidence type="ECO:0000256" key="1">
    <source>
        <dbReference type="ARBA" id="ARBA00034117"/>
    </source>
</evidence>
<dbReference type="EMBL" id="LR134266">
    <property type="protein sequence ID" value="VED66507.1"/>
    <property type="molecule type" value="Genomic_DNA"/>
</dbReference>
<dbReference type="InterPro" id="IPR006829">
    <property type="entry name" value="LXG_dom"/>
</dbReference>
<evidence type="ECO:0000256" key="2">
    <source>
        <dbReference type="SAM" id="Coils"/>
    </source>
</evidence>
<dbReference type="Gene3D" id="1.20.120.20">
    <property type="entry name" value="Apolipoprotein"/>
    <property type="match status" value="1"/>
</dbReference>
<feature type="domain" description="LXG" evidence="4">
    <location>
        <begin position="1"/>
        <end position="227"/>
    </location>
</feature>
<dbReference type="AlphaFoldDB" id="A0A3S4MR06"/>
<evidence type="ECO:0000313" key="5">
    <source>
        <dbReference type="EMBL" id="VED66507.1"/>
    </source>
</evidence>
<evidence type="ECO:0000259" key="4">
    <source>
        <dbReference type="PROSITE" id="PS51756"/>
    </source>
</evidence>
<name>A0A3S4MR06_9STRE</name>
<reference evidence="5 6" key="1">
    <citation type="submission" date="2018-12" db="EMBL/GenBank/DDBJ databases">
        <authorList>
            <consortium name="Pathogen Informatics"/>
        </authorList>
    </citation>
    <scope>NUCLEOTIDE SEQUENCE [LARGE SCALE GENOMIC DNA]</scope>
    <source>
        <strain evidence="5 6">NCTC3166</strain>
    </source>
</reference>
<keyword evidence="6" id="KW-1185">Reference proteome</keyword>
<dbReference type="Pfam" id="PF15604">
    <property type="entry name" value="Ntox15"/>
    <property type="match status" value="1"/>
</dbReference>